<organism evidence="6 7">
    <name type="scientific">Astyanax mexicanus</name>
    <name type="common">Blind cave fish</name>
    <name type="synonym">Astyanax fasciatus mexicanus</name>
    <dbReference type="NCBI Taxonomy" id="7994"/>
    <lineage>
        <taxon>Eukaryota</taxon>
        <taxon>Metazoa</taxon>
        <taxon>Chordata</taxon>
        <taxon>Craniata</taxon>
        <taxon>Vertebrata</taxon>
        <taxon>Euteleostomi</taxon>
        <taxon>Actinopterygii</taxon>
        <taxon>Neopterygii</taxon>
        <taxon>Teleostei</taxon>
        <taxon>Ostariophysi</taxon>
        <taxon>Characiformes</taxon>
        <taxon>Characoidei</taxon>
        <taxon>Acestrorhamphidae</taxon>
        <taxon>Acestrorhamphinae</taxon>
        <taxon>Astyanax</taxon>
    </lineage>
</organism>
<sequence>MSQEEEASSNVTSTELRAVLLGWRKSGKTSVINTLLGPDVTVAVSGQCVKKEGRVNGRKFTLVDTPGWWKDCSIRDLPELSKQAIMRSVSLCPPGPHAFLLVIEADLVFMEKYMEPLEQCMELLGDRVWAHTIVLFTGSDKLINMTIDQHIQRGEETLQRLLQKCGNRFHVFDNTNQSNRAQVSELLEKIEEVARQNRGRIFVTDPEVLQDLQGKWEDVQRRATARQTKVQEERSIIKKKASVCHLEELRAVLLGWVMSGKSSVGNSILNQKMFVTGKRTAECVRECGSVAGRNVTVVDTPGWWKFFSPELNPEWVQDKIFGSISKCEFPHVMLLVLPADASFMEEQKRVIEENMSILGEQIWRYTIVLFTWSDFLGDALIEHHIESEGEALQWLIEKCGNRYHVFDNSKVGDDAQVSELLEKIEEMVAGNCSFQPGVTELYEKKTKPQSSLYDEDQFKDIMKVLKTEWNRRAMKFQENVENICSEVTGPLRERTHSLKHPPELTEEDKSETSETFVSLRKSIQSMYPHNLCSEQEEAPDSPKMSESEREVHYPVEKQVTQVDDNLTKQLLTLLEREWNRQETMVMEKVRATLHEADQAREASKEEILRSVAKVLWWFPGCKNEKEPCKDDEPTELFKSERNQISVL</sequence>
<keyword evidence="3" id="KW-0342">GTP-binding</keyword>
<feature type="domain" description="AIG1-type G" evidence="5">
    <location>
        <begin position="13"/>
        <end position="211"/>
    </location>
</feature>
<dbReference type="Ensembl" id="ENSAMXT00005049993.1">
    <property type="protein sequence ID" value="ENSAMXP00005046015.1"/>
    <property type="gene ID" value="ENSAMXG00005021234.1"/>
</dbReference>
<dbReference type="PANTHER" id="PTHR10903:SF107">
    <property type="entry name" value="GTPASE IMAP FAMILY MEMBER 4-LIKE-RELATED"/>
    <property type="match status" value="1"/>
</dbReference>
<dbReference type="AlphaFoldDB" id="A0A8B9L2Q9"/>
<dbReference type="SUPFAM" id="SSF52540">
    <property type="entry name" value="P-loop containing nucleoside triphosphate hydrolases"/>
    <property type="match status" value="2"/>
</dbReference>
<evidence type="ECO:0000256" key="1">
    <source>
        <dbReference type="ARBA" id="ARBA00008535"/>
    </source>
</evidence>
<evidence type="ECO:0000313" key="6">
    <source>
        <dbReference type="Ensembl" id="ENSAMXP00005046015.1"/>
    </source>
</evidence>
<feature type="region of interest" description="Disordered" evidence="4">
    <location>
        <begin position="492"/>
        <end position="513"/>
    </location>
</feature>
<dbReference type="PROSITE" id="PS51720">
    <property type="entry name" value="G_AIG1"/>
    <property type="match status" value="2"/>
</dbReference>
<evidence type="ECO:0000313" key="7">
    <source>
        <dbReference type="Proteomes" id="UP000694621"/>
    </source>
</evidence>
<dbReference type="Proteomes" id="UP000694621">
    <property type="component" value="Unplaced"/>
</dbReference>
<reference evidence="6" key="1">
    <citation type="submission" date="2025-08" db="UniProtKB">
        <authorList>
            <consortium name="Ensembl"/>
        </authorList>
    </citation>
    <scope>IDENTIFICATION</scope>
</reference>
<evidence type="ECO:0000259" key="5">
    <source>
        <dbReference type="PROSITE" id="PS51720"/>
    </source>
</evidence>
<feature type="domain" description="AIG1-type G" evidence="5">
    <location>
        <begin position="246"/>
        <end position="446"/>
    </location>
</feature>
<dbReference type="FunFam" id="3.40.50.300:FF:001809">
    <property type="entry name" value="Si:ch1073-365p7.2"/>
    <property type="match status" value="2"/>
</dbReference>
<gene>
    <name evidence="6" type="primary">si:ch1073-365p7.2</name>
</gene>
<name>A0A8B9L2Q9_ASTMX</name>
<evidence type="ECO:0000256" key="4">
    <source>
        <dbReference type="SAM" id="MobiDB-lite"/>
    </source>
</evidence>
<dbReference type="InterPro" id="IPR006703">
    <property type="entry name" value="G_AIG1"/>
</dbReference>
<evidence type="ECO:0000256" key="3">
    <source>
        <dbReference type="ARBA" id="ARBA00023134"/>
    </source>
</evidence>
<evidence type="ECO:0000256" key="2">
    <source>
        <dbReference type="ARBA" id="ARBA00022741"/>
    </source>
</evidence>
<dbReference type="OrthoDB" id="9982588at2759"/>
<dbReference type="GO" id="GO:0005525">
    <property type="term" value="F:GTP binding"/>
    <property type="evidence" value="ECO:0007669"/>
    <property type="project" value="UniProtKB-KW"/>
</dbReference>
<dbReference type="InterPro" id="IPR045058">
    <property type="entry name" value="GIMA/IAN/Toc"/>
</dbReference>
<dbReference type="Gene3D" id="3.40.50.300">
    <property type="entry name" value="P-loop containing nucleotide triphosphate hydrolases"/>
    <property type="match status" value="2"/>
</dbReference>
<accession>A0A8B9L2Q9</accession>
<comment type="similarity">
    <text evidence="1">Belongs to the TRAFAC class TrmE-Era-EngA-EngB-Septin-like GTPase superfamily. AIG1/Toc34/Toc159-like paraseptin GTPase family. IAN subfamily.</text>
</comment>
<keyword evidence="2" id="KW-0547">Nucleotide-binding</keyword>
<protein>
    <recommendedName>
        <fullName evidence="5">AIG1-type G domain-containing protein</fullName>
    </recommendedName>
</protein>
<dbReference type="Pfam" id="PF04548">
    <property type="entry name" value="AIG1"/>
    <property type="match status" value="2"/>
</dbReference>
<proteinExistence type="inferred from homology"/>
<dbReference type="InterPro" id="IPR027417">
    <property type="entry name" value="P-loop_NTPase"/>
</dbReference>
<dbReference type="PANTHER" id="PTHR10903">
    <property type="entry name" value="GTPASE, IMAP FAMILY MEMBER-RELATED"/>
    <property type="match status" value="1"/>
</dbReference>
<feature type="compositionally biased region" description="Basic and acidic residues" evidence="4">
    <location>
        <begin position="492"/>
        <end position="503"/>
    </location>
</feature>